<dbReference type="SUPFAM" id="SSF52540">
    <property type="entry name" value="P-loop containing nucleoside triphosphate hydrolases"/>
    <property type="match status" value="1"/>
</dbReference>
<dbReference type="GO" id="GO:0005525">
    <property type="term" value="F:GTP binding"/>
    <property type="evidence" value="ECO:0007669"/>
    <property type="project" value="UniProtKB-KW"/>
</dbReference>
<dbReference type="CDD" id="cd01856">
    <property type="entry name" value="YlqF"/>
    <property type="match status" value="1"/>
</dbReference>
<protein>
    <recommendedName>
        <fullName evidence="2 8">Ribosome biogenesis GTPase A</fullName>
    </recommendedName>
</protein>
<dbReference type="NCBIfam" id="TIGR03596">
    <property type="entry name" value="GTPase_YlqF"/>
    <property type="match status" value="1"/>
</dbReference>
<reference evidence="11 12" key="1">
    <citation type="submission" date="2018-08" db="EMBL/GenBank/DDBJ databases">
        <title>Genomic Encyclopedia of Archaeal and Bacterial Type Strains, Phase II (KMG-II): from individual species to whole genera.</title>
        <authorList>
            <person name="Goeker M."/>
        </authorList>
    </citation>
    <scope>NUCLEOTIDE SEQUENCE [LARGE SCALE GENOMIC DNA]</scope>
    <source>
        <strain evidence="11 12">ATCC 27112</strain>
    </source>
</reference>
<dbReference type="FunFam" id="1.10.1580.10:FF:000003">
    <property type="entry name" value="Ribosome biogenesis GTPase A"/>
    <property type="match status" value="1"/>
</dbReference>
<organism evidence="11 12">
    <name type="scientific">Anaeroplasma bactoclasticum</name>
    <dbReference type="NCBI Taxonomy" id="2088"/>
    <lineage>
        <taxon>Bacteria</taxon>
        <taxon>Bacillati</taxon>
        <taxon>Mycoplasmatota</taxon>
        <taxon>Mollicutes</taxon>
        <taxon>Anaeroplasmatales</taxon>
        <taxon>Anaeroplasmataceae</taxon>
        <taxon>Anaeroplasma</taxon>
    </lineage>
</organism>
<dbReference type="FunFam" id="3.40.50.300:FF:000590">
    <property type="entry name" value="Ribosome biogenesis GTPase A"/>
    <property type="match status" value="1"/>
</dbReference>
<accession>A0A397S0T2</accession>
<dbReference type="InterPro" id="IPR006073">
    <property type="entry name" value="GTP-bd"/>
</dbReference>
<name>A0A397S0T2_9MOLU</name>
<evidence type="ECO:0000256" key="9">
    <source>
        <dbReference type="PIRSR" id="PIRSR006230-1"/>
    </source>
</evidence>
<evidence type="ECO:0000256" key="5">
    <source>
        <dbReference type="ARBA" id="ARBA00022801"/>
    </source>
</evidence>
<keyword evidence="5" id="KW-0378">Hydrolase</keyword>
<keyword evidence="3 8" id="KW-0963">Cytoplasm</keyword>
<dbReference type="InterPro" id="IPR023179">
    <property type="entry name" value="GTP-bd_ortho_bundle_sf"/>
</dbReference>
<dbReference type="OrthoDB" id="9779790at2"/>
<dbReference type="PROSITE" id="PS51721">
    <property type="entry name" value="G_CP"/>
    <property type="match status" value="1"/>
</dbReference>
<dbReference type="Gene3D" id="3.40.50.300">
    <property type="entry name" value="P-loop containing nucleotide triphosphate hydrolases"/>
    <property type="match status" value="1"/>
</dbReference>
<evidence type="ECO:0000313" key="12">
    <source>
        <dbReference type="Proteomes" id="UP000266506"/>
    </source>
</evidence>
<dbReference type="InterPro" id="IPR030378">
    <property type="entry name" value="G_CP_dom"/>
</dbReference>
<dbReference type="InParanoid" id="A0A397S0T2"/>
<evidence type="ECO:0000256" key="6">
    <source>
        <dbReference type="ARBA" id="ARBA00022884"/>
    </source>
</evidence>
<proteinExistence type="inferred from homology"/>
<keyword evidence="4 8" id="KW-0547">Nucleotide-binding</keyword>
<dbReference type="RefSeq" id="WP_119015760.1">
    <property type="nucleotide sequence ID" value="NZ_QXEV01000004.1"/>
</dbReference>
<keyword evidence="7 8" id="KW-0342">GTP-binding</keyword>
<keyword evidence="12" id="KW-1185">Reference proteome</keyword>
<comment type="subcellular location">
    <subcellularLocation>
        <location evidence="1 8">Cytoplasm</location>
    </subcellularLocation>
</comment>
<evidence type="ECO:0000313" key="11">
    <source>
        <dbReference type="EMBL" id="RIA78015.1"/>
    </source>
</evidence>
<evidence type="ECO:0000256" key="2">
    <source>
        <dbReference type="ARBA" id="ARBA00014898"/>
    </source>
</evidence>
<dbReference type="PIRSF" id="PIRSF006230">
    <property type="entry name" value="MG442"/>
    <property type="match status" value="1"/>
</dbReference>
<comment type="similarity">
    <text evidence="8">Belongs to the TRAFAC class YlqF/YawG GTPase family. MTG1 subfamily.</text>
</comment>
<evidence type="ECO:0000256" key="4">
    <source>
        <dbReference type="ARBA" id="ARBA00022741"/>
    </source>
</evidence>
<dbReference type="PRINTS" id="PR00326">
    <property type="entry name" value="GTP1OBG"/>
</dbReference>
<dbReference type="Proteomes" id="UP000266506">
    <property type="component" value="Unassembled WGS sequence"/>
</dbReference>
<dbReference type="FunCoup" id="A0A397S0T2">
    <property type="interactions" value="325"/>
</dbReference>
<evidence type="ECO:0000256" key="8">
    <source>
        <dbReference type="PIRNR" id="PIRNR006230"/>
    </source>
</evidence>
<dbReference type="InterPro" id="IPR019991">
    <property type="entry name" value="GTP-bd_ribosome_bgen"/>
</dbReference>
<dbReference type="PANTHER" id="PTHR45782">
    <property type="entry name" value="MITOCHONDRIAL RIBOSOME-ASSOCIATED GTPASE 1"/>
    <property type="match status" value="1"/>
</dbReference>
<evidence type="ECO:0000256" key="7">
    <source>
        <dbReference type="ARBA" id="ARBA00023134"/>
    </source>
</evidence>
<dbReference type="EMBL" id="QXEV01000004">
    <property type="protein sequence ID" value="RIA78015.1"/>
    <property type="molecule type" value="Genomic_DNA"/>
</dbReference>
<comment type="caution">
    <text evidence="11">The sequence shown here is derived from an EMBL/GenBank/DDBJ whole genome shotgun (WGS) entry which is preliminary data.</text>
</comment>
<keyword evidence="6" id="KW-0694">RNA-binding</keyword>
<feature type="binding site" evidence="9">
    <location>
        <position position="175"/>
    </location>
    <ligand>
        <name>GTP</name>
        <dbReference type="ChEBI" id="CHEBI:37565"/>
    </ligand>
</feature>
<feature type="binding site" evidence="9">
    <location>
        <begin position="131"/>
        <end position="136"/>
    </location>
    <ligand>
        <name>GTP</name>
        <dbReference type="ChEBI" id="CHEBI:37565"/>
    </ligand>
</feature>
<comment type="function">
    <text evidence="8">Required for a late step of 50S ribosomal subunit assembly. Has GTPase activity.</text>
</comment>
<dbReference type="PANTHER" id="PTHR45782:SF4">
    <property type="entry name" value="MITOCHONDRIAL RIBOSOME-ASSOCIATED GTPASE 1"/>
    <property type="match status" value="1"/>
</dbReference>
<dbReference type="GO" id="GO:0006412">
    <property type="term" value="P:translation"/>
    <property type="evidence" value="ECO:0007669"/>
    <property type="project" value="TreeGrafter"/>
</dbReference>
<dbReference type="InterPro" id="IPR027417">
    <property type="entry name" value="P-loop_NTPase"/>
</dbReference>
<evidence type="ECO:0000256" key="1">
    <source>
        <dbReference type="ARBA" id="ARBA00004496"/>
    </source>
</evidence>
<feature type="domain" description="CP-type G" evidence="10">
    <location>
        <begin position="12"/>
        <end position="179"/>
    </location>
</feature>
<evidence type="ECO:0000256" key="3">
    <source>
        <dbReference type="ARBA" id="ARBA00022490"/>
    </source>
</evidence>
<gene>
    <name evidence="11" type="ORF">EI71_00592</name>
</gene>
<dbReference type="AlphaFoldDB" id="A0A397S0T2"/>
<dbReference type="Gene3D" id="1.10.1580.10">
    <property type="match status" value="1"/>
</dbReference>
<sequence>MNPIQWFPGHMAKAKREIKENIKLVDLIIELKDARIPYSSTNPMVDEIVGNKPRLILLCKSSIADPKITKEWMDYYKSLNILSLDIDSITGYNVKNVVPYARLALKEVFEKRESKGIKSKQIKALIIGIPNVGKSTLINTLAKRKAVAVGDRPGVTKSQTWIKITDDLFLLDTPGILWPKFEDQTVGLKLAMCGSIKDEILDMEYITDESVRYLSQNYPNLLKDRYNLEELNEDPIEVLKEIGKKRGCMLKGGLIDLDRVRTILMNELRSMKIGAMSYEKPEGRN</sequence>
<evidence type="ECO:0000259" key="10">
    <source>
        <dbReference type="PROSITE" id="PS51721"/>
    </source>
</evidence>
<dbReference type="GO" id="GO:0005737">
    <property type="term" value="C:cytoplasm"/>
    <property type="evidence" value="ECO:0007669"/>
    <property type="project" value="UniProtKB-SubCell"/>
</dbReference>
<dbReference type="Pfam" id="PF01926">
    <property type="entry name" value="MMR_HSR1"/>
    <property type="match status" value="1"/>
</dbReference>
<dbReference type="GO" id="GO:0003723">
    <property type="term" value="F:RNA binding"/>
    <property type="evidence" value="ECO:0007669"/>
    <property type="project" value="UniProtKB-KW"/>
</dbReference>
<dbReference type="GO" id="GO:0003924">
    <property type="term" value="F:GTPase activity"/>
    <property type="evidence" value="ECO:0007669"/>
    <property type="project" value="TreeGrafter"/>
</dbReference>
<dbReference type="InterPro" id="IPR016478">
    <property type="entry name" value="GTPase_MTG1"/>
</dbReference>